<accession>A0AAD7CKU6</accession>
<name>A0AAD7CKU6_9AGAR</name>
<dbReference type="SUPFAM" id="SSF52058">
    <property type="entry name" value="L domain-like"/>
    <property type="match status" value="1"/>
</dbReference>
<dbReference type="AlphaFoldDB" id="A0AAD7CKU6"/>
<evidence type="ECO:0000313" key="1">
    <source>
        <dbReference type="EMBL" id="KAJ7651200.1"/>
    </source>
</evidence>
<comment type="caution">
    <text evidence="1">The sequence shown here is derived from an EMBL/GenBank/DDBJ whole genome shotgun (WGS) entry which is preliminary data.</text>
</comment>
<dbReference type="Proteomes" id="UP001221142">
    <property type="component" value="Unassembled WGS sequence"/>
</dbReference>
<dbReference type="EMBL" id="JARKIF010000001">
    <property type="protein sequence ID" value="KAJ7651200.1"/>
    <property type="molecule type" value="Genomic_DNA"/>
</dbReference>
<organism evidence="1 2">
    <name type="scientific">Roridomyces roridus</name>
    <dbReference type="NCBI Taxonomy" id="1738132"/>
    <lineage>
        <taxon>Eukaryota</taxon>
        <taxon>Fungi</taxon>
        <taxon>Dikarya</taxon>
        <taxon>Basidiomycota</taxon>
        <taxon>Agaricomycotina</taxon>
        <taxon>Agaricomycetes</taxon>
        <taxon>Agaricomycetidae</taxon>
        <taxon>Agaricales</taxon>
        <taxon>Marasmiineae</taxon>
        <taxon>Mycenaceae</taxon>
        <taxon>Roridomyces</taxon>
    </lineage>
</organism>
<protein>
    <submittedName>
        <fullName evidence="1">Uncharacterized protein</fullName>
    </submittedName>
</protein>
<dbReference type="Gene3D" id="3.80.10.10">
    <property type="entry name" value="Ribonuclease Inhibitor"/>
    <property type="match status" value="1"/>
</dbReference>
<sequence length="670" mass="75475">MLPDEIISKIIAPGLKVPEELFSDTSPVSPFSTYTLSPSAYLVVCKDWLRVATPLLYNVVVLRSTAQAAALALALKDTPELGRFIKKLRVEGGYGPPMHAILKCSPNVTDLFLSFSIWPSDNTNGLCQGLPLINPHRLILVDNCESRESRPRKNKDGDALRKAVRECIPLWNNLRICYYPYSSDIVDMAPYRPRATKLSQALAASHVHTIILCSEFSFIPAFIRTLYDIPSLRVLQFEQPITIINSPLISLIKQDPRLRKLAKYTVQDSYKEPVVPSEPDITPSLDPQFTPMASASEQARETVWQRVLFFAMYAEEARSPSFSRRPSASRPSPVPILCVSKDFHRLALPHLYDSVKLTPRNAAKFRERLDKEPTLGSFIRRIFTTSEVTVQTTTTSIPGQDIRDAVLTAFRSACNLEVFSPVPQCPRQHVSSEAFELLTKTAALSLQQLTMTLENMSISASMFEPFSALRTLDIAESDIKAGRMASPSHSLKSLHNLEIEVDSYSSVILAVFEDMRLESLRSLRFKYRSKAASSLVEVHGAKLLHLMMDQINDFPALDMCPNLVDIELSGDWNLAQFDPSNPHNSLTKIVASNLPKNMEEDDFNQEMFPALREIQIKTLDWPTNERDIRRSNVVPFAEYLLKKNIKLTSRDGKAWLPRVQLKTARGRKKA</sequence>
<keyword evidence="2" id="KW-1185">Reference proteome</keyword>
<dbReference type="InterPro" id="IPR032675">
    <property type="entry name" value="LRR_dom_sf"/>
</dbReference>
<gene>
    <name evidence="1" type="ORF">FB45DRAFT_820696</name>
</gene>
<evidence type="ECO:0000313" key="2">
    <source>
        <dbReference type="Proteomes" id="UP001221142"/>
    </source>
</evidence>
<reference evidence="1" key="1">
    <citation type="submission" date="2023-03" db="EMBL/GenBank/DDBJ databases">
        <title>Massive genome expansion in bonnet fungi (Mycena s.s.) driven by repeated elements and novel gene families across ecological guilds.</title>
        <authorList>
            <consortium name="Lawrence Berkeley National Laboratory"/>
            <person name="Harder C.B."/>
            <person name="Miyauchi S."/>
            <person name="Viragh M."/>
            <person name="Kuo A."/>
            <person name="Thoen E."/>
            <person name="Andreopoulos B."/>
            <person name="Lu D."/>
            <person name="Skrede I."/>
            <person name="Drula E."/>
            <person name="Henrissat B."/>
            <person name="Morin E."/>
            <person name="Kohler A."/>
            <person name="Barry K."/>
            <person name="LaButti K."/>
            <person name="Morin E."/>
            <person name="Salamov A."/>
            <person name="Lipzen A."/>
            <person name="Mereny Z."/>
            <person name="Hegedus B."/>
            <person name="Baldrian P."/>
            <person name="Stursova M."/>
            <person name="Weitz H."/>
            <person name="Taylor A."/>
            <person name="Grigoriev I.V."/>
            <person name="Nagy L.G."/>
            <person name="Martin F."/>
            <person name="Kauserud H."/>
        </authorList>
    </citation>
    <scope>NUCLEOTIDE SEQUENCE</scope>
    <source>
        <strain evidence="1">9284</strain>
    </source>
</reference>
<proteinExistence type="predicted"/>